<keyword evidence="5" id="KW-1185">Reference proteome</keyword>
<dbReference type="AlphaFoldDB" id="A0A2A6C498"/>
<feature type="signal peptide" evidence="3">
    <location>
        <begin position="1"/>
        <end position="18"/>
    </location>
</feature>
<feature type="compositionally biased region" description="Low complexity" evidence="1">
    <location>
        <begin position="61"/>
        <end position="73"/>
    </location>
</feature>
<name>A0A2A6C498_PRIPA</name>
<sequence length="123" mass="13286">MIWLKILLLLIAIDISLADACYKCTDSSLETGTGQTLSKTAEVYKVSVDGATTLSPRVKRAAATTTTPAPVKTTKVKTTKAPRTTTTEPPPPIKWSPILGICIPFAIILIIVVALHVFRIIRK</sequence>
<keyword evidence="2" id="KW-0812">Transmembrane</keyword>
<evidence type="ECO:0000256" key="2">
    <source>
        <dbReference type="SAM" id="Phobius"/>
    </source>
</evidence>
<accession>A0A8R1UWN2</accession>
<keyword evidence="2" id="KW-1133">Transmembrane helix</keyword>
<keyword evidence="2" id="KW-0472">Membrane</keyword>
<feature type="chain" id="PRO_5043377410" evidence="3">
    <location>
        <begin position="19"/>
        <end position="123"/>
    </location>
</feature>
<organism evidence="4 5">
    <name type="scientific">Pristionchus pacificus</name>
    <name type="common">Parasitic nematode worm</name>
    <dbReference type="NCBI Taxonomy" id="54126"/>
    <lineage>
        <taxon>Eukaryota</taxon>
        <taxon>Metazoa</taxon>
        <taxon>Ecdysozoa</taxon>
        <taxon>Nematoda</taxon>
        <taxon>Chromadorea</taxon>
        <taxon>Rhabditida</taxon>
        <taxon>Rhabditina</taxon>
        <taxon>Diplogasteromorpha</taxon>
        <taxon>Diplogasteroidea</taxon>
        <taxon>Neodiplogasteridae</taxon>
        <taxon>Pristionchus</taxon>
    </lineage>
</organism>
<keyword evidence="3" id="KW-0732">Signal</keyword>
<protein>
    <submittedName>
        <fullName evidence="4">Uncharacterized protein</fullName>
    </submittedName>
</protein>
<reference evidence="5" key="1">
    <citation type="journal article" date="2008" name="Nat. Genet.">
        <title>The Pristionchus pacificus genome provides a unique perspective on nematode lifestyle and parasitism.</title>
        <authorList>
            <person name="Dieterich C."/>
            <person name="Clifton S.W."/>
            <person name="Schuster L.N."/>
            <person name="Chinwalla A."/>
            <person name="Delehaunty K."/>
            <person name="Dinkelacker I."/>
            <person name="Fulton L."/>
            <person name="Fulton R."/>
            <person name="Godfrey J."/>
            <person name="Minx P."/>
            <person name="Mitreva M."/>
            <person name="Roeseler W."/>
            <person name="Tian H."/>
            <person name="Witte H."/>
            <person name="Yang S.P."/>
            <person name="Wilson R.K."/>
            <person name="Sommer R.J."/>
        </authorList>
    </citation>
    <scope>NUCLEOTIDE SEQUENCE [LARGE SCALE GENOMIC DNA]</scope>
    <source>
        <strain evidence="5">PS312</strain>
    </source>
</reference>
<evidence type="ECO:0000256" key="3">
    <source>
        <dbReference type="SAM" id="SignalP"/>
    </source>
</evidence>
<gene>
    <name evidence="4" type="primary">WBGene00279057</name>
</gene>
<evidence type="ECO:0000313" key="5">
    <source>
        <dbReference type="Proteomes" id="UP000005239"/>
    </source>
</evidence>
<proteinExistence type="predicted"/>
<accession>A0A2A6C498</accession>
<dbReference type="EnsemblMetazoa" id="PPA40688.1">
    <property type="protein sequence ID" value="PPA40688.1"/>
    <property type="gene ID" value="WBGene00279057"/>
</dbReference>
<evidence type="ECO:0000256" key="1">
    <source>
        <dbReference type="SAM" id="MobiDB-lite"/>
    </source>
</evidence>
<feature type="transmembrane region" description="Helical" evidence="2">
    <location>
        <begin position="98"/>
        <end position="118"/>
    </location>
</feature>
<reference evidence="4" key="2">
    <citation type="submission" date="2022-06" db="UniProtKB">
        <authorList>
            <consortium name="EnsemblMetazoa"/>
        </authorList>
    </citation>
    <scope>IDENTIFICATION</scope>
    <source>
        <strain evidence="4">PS312</strain>
    </source>
</reference>
<evidence type="ECO:0000313" key="4">
    <source>
        <dbReference type="EnsemblMetazoa" id="PPA40688.1"/>
    </source>
</evidence>
<dbReference type="Proteomes" id="UP000005239">
    <property type="component" value="Unassembled WGS sequence"/>
</dbReference>
<feature type="region of interest" description="Disordered" evidence="1">
    <location>
        <begin position="59"/>
        <end position="89"/>
    </location>
</feature>